<comment type="caution">
    <text evidence="1">The sequence shown here is derived from an EMBL/GenBank/DDBJ whole genome shotgun (WGS) entry which is preliminary data.</text>
</comment>
<dbReference type="EMBL" id="AUZY01002952">
    <property type="protein sequence ID" value="EQD70968.1"/>
    <property type="molecule type" value="Genomic_DNA"/>
</dbReference>
<dbReference type="InterPro" id="IPR027417">
    <property type="entry name" value="P-loop_NTPase"/>
</dbReference>
<gene>
    <name evidence="1" type="ORF">B1B_04712</name>
</gene>
<protein>
    <submittedName>
        <fullName evidence="1">Uncharacterized protein</fullName>
    </submittedName>
</protein>
<evidence type="ECO:0000313" key="1">
    <source>
        <dbReference type="EMBL" id="EQD70968.1"/>
    </source>
</evidence>
<sequence>MSEQHATIEIREENMIFDFSKLNQDSKTFYAEVILRQLWHELIIEEKRHGILICVDEAHRLLHKFEKYESVY</sequence>
<reference evidence="1" key="2">
    <citation type="journal article" date="2014" name="ISME J.">
        <title>Microbial stratification in low pH oxic and suboxic macroscopic growths along an acid mine drainage.</title>
        <authorList>
            <person name="Mendez-Garcia C."/>
            <person name="Mesa V."/>
            <person name="Sprenger R.R."/>
            <person name="Richter M."/>
            <person name="Diez M.S."/>
            <person name="Solano J."/>
            <person name="Bargiela R."/>
            <person name="Golyshina O.V."/>
            <person name="Manteca A."/>
            <person name="Ramos J.L."/>
            <person name="Gallego J.R."/>
            <person name="Llorente I."/>
            <person name="Martins Dos Santos V.A."/>
            <person name="Jensen O.N."/>
            <person name="Pelaez A.I."/>
            <person name="Sanchez J."/>
            <person name="Ferrer M."/>
        </authorList>
    </citation>
    <scope>NUCLEOTIDE SEQUENCE</scope>
</reference>
<organism evidence="1">
    <name type="scientific">mine drainage metagenome</name>
    <dbReference type="NCBI Taxonomy" id="410659"/>
    <lineage>
        <taxon>unclassified sequences</taxon>
        <taxon>metagenomes</taxon>
        <taxon>ecological metagenomes</taxon>
    </lineage>
</organism>
<name>T1BQV4_9ZZZZ</name>
<feature type="non-terminal residue" evidence="1">
    <location>
        <position position="72"/>
    </location>
</feature>
<reference evidence="1" key="1">
    <citation type="submission" date="2013-08" db="EMBL/GenBank/DDBJ databases">
        <authorList>
            <person name="Mendez C."/>
            <person name="Richter M."/>
            <person name="Ferrer M."/>
            <person name="Sanchez J."/>
        </authorList>
    </citation>
    <scope>NUCLEOTIDE SEQUENCE</scope>
</reference>
<proteinExistence type="predicted"/>
<accession>T1BQV4</accession>
<dbReference type="AlphaFoldDB" id="T1BQV4"/>
<dbReference type="Gene3D" id="3.40.50.300">
    <property type="entry name" value="P-loop containing nucleotide triphosphate hydrolases"/>
    <property type="match status" value="1"/>
</dbReference>